<dbReference type="Proteomes" id="UP000659654">
    <property type="component" value="Unassembled WGS sequence"/>
</dbReference>
<sequence>MFGNNRNFIVSTPVNSDHQPSDTLNFSPIGRTVSDLFAPNGSNSTRVVNEYVLIQSKLHFGFVRQGAERYQDLSITSTAQQSLWIDVKSIDNPLFNAENSEGLYLSPRQSHLIKLIYKPKRQKSFDTGTLVLSVKTDDMTKRAVQFRVTLLGFSGKAEVVPRGLQVAQNNTWEACVSKRRAQFSLQNVGNRAAFVRVIVVDEMNKPSRSSDVFIKPDQFLLDGNSSQTTVSICLHSHAQDVKLAIYWGEEKQRLRCKRYAKQKNVTSECVMDYVDLISLKINESRLSETEAQLLSSDDKRVLMSELTVTYVRLIDEMEVSTDTDVTLTNENLIPHELRVRPIKFPNAEVQTIDDDLETCIRKIK</sequence>
<evidence type="ECO:0000313" key="2">
    <source>
        <dbReference type="EMBL" id="CAD5209870.1"/>
    </source>
</evidence>
<dbReference type="OrthoDB" id="5867874at2759"/>
<evidence type="ECO:0000313" key="6">
    <source>
        <dbReference type="WBParaSite" id="BXY_0566100.1"/>
    </source>
</evidence>
<dbReference type="Proteomes" id="UP000582659">
    <property type="component" value="Unassembled WGS sequence"/>
</dbReference>
<evidence type="ECO:0000313" key="3">
    <source>
        <dbReference type="EMBL" id="CAG9085271.1"/>
    </source>
</evidence>
<dbReference type="EMBL" id="CAJFCV020000001">
    <property type="protein sequence ID" value="CAG9085271.1"/>
    <property type="molecule type" value="Genomic_DNA"/>
</dbReference>
<dbReference type="Proteomes" id="UP000095284">
    <property type="component" value="Unplaced"/>
</dbReference>
<evidence type="ECO:0000259" key="1">
    <source>
        <dbReference type="Pfam" id="PF22074"/>
    </source>
</evidence>
<reference evidence="6" key="1">
    <citation type="submission" date="2016-11" db="UniProtKB">
        <authorList>
            <consortium name="WormBaseParasite"/>
        </authorList>
    </citation>
    <scope>IDENTIFICATION</scope>
</reference>
<evidence type="ECO:0000313" key="4">
    <source>
        <dbReference type="Proteomes" id="UP000095284"/>
    </source>
</evidence>
<accession>A0A1I7RY44</accession>
<gene>
    <name evidence="2" type="ORF">BXYJ_LOCUS1651</name>
</gene>
<keyword evidence="5" id="KW-1185">Reference proteome</keyword>
<feature type="domain" description="Cep192-like" evidence="1">
    <location>
        <begin position="177"/>
        <end position="288"/>
    </location>
</feature>
<dbReference type="InterPro" id="IPR054091">
    <property type="entry name" value="Cep192-like_D5"/>
</dbReference>
<dbReference type="WBParaSite" id="BXY_0566100.1">
    <property type="protein sequence ID" value="BXY_0566100.1"/>
    <property type="gene ID" value="BXY_0566100"/>
</dbReference>
<dbReference type="SMR" id="A0A1I7RY44"/>
<evidence type="ECO:0000313" key="5">
    <source>
        <dbReference type="Proteomes" id="UP000659654"/>
    </source>
</evidence>
<reference evidence="3" key="2">
    <citation type="submission" date="2020-08" db="EMBL/GenBank/DDBJ databases">
        <authorList>
            <person name="Kikuchi T."/>
        </authorList>
    </citation>
    <scope>NUCLEOTIDE SEQUENCE</scope>
    <source>
        <strain evidence="2">Ka4C1</strain>
    </source>
</reference>
<dbReference type="AlphaFoldDB" id="A0A1I7RY44"/>
<dbReference type="Pfam" id="PF22074">
    <property type="entry name" value="Cep192_D5"/>
    <property type="match status" value="1"/>
</dbReference>
<dbReference type="InterPro" id="IPR013783">
    <property type="entry name" value="Ig-like_fold"/>
</dbReference>
<name>A0A1I7RY44_BURXY</name>
<dbReference type="Gene3D" id="2.60.40.10">
    <property type="entry name" value="Immunoglobulins"/>
    <property type="match status" value="1"/>
</dbReference>
<organism evidence="4 6">
    <name type="scientific">Bursaphelenchus xylophilus</name>
    <name type="common">Pinewood nematode worm</name>
    <name type="synonym">Aphelenchoides xylophilus</name>
    <dbReference type="NCBI Taxonomy" id="6326"/>
    <lineage>
        <taxon>Eukaryota</taxon>
        <taxon>Metazoa</taxon>
        <taxon>Ecdysozoa</taxon>
        <taxon>Nematoda</taxon>
        <taxon>Chromadorea</taxon>
        <taxon>Rhabditida</taxon>
        <taxon>Tylenchina</taxon>
        <taxon>Tylenchomorpha</taxon>
        <taxon>Aphelenchoidea</taxon>
        <taxon>Aphelenchoididae</taxon>
        <taxon>Bursaphelenchus</taxon>
    </lineage>
</organism>
<proteinExistence type="predicted"/>
<protein>
    <submittedName>
        <fullName evidence="2">(pine wood nematode) hypothetical protein</fullName>
    </submittedName>
</protein>
<dbReference type="EMBL" id="CAJFDI010000001">
    <property type="protein sequence ID" value="CAD5209870.1"/>
    <property type="molecule type" value="Genomic_DNA"/>
</dbReference>